<dbReference type="InterPro" id="IPR009000">
    <property type="entry name" value="Transl_B-barrel_sf"/>
</dbReference>
<gene>
    <name evidence="8" type="ORF">I7X39_16560</name>
</gene>
<dbReference type="InterPro" id="IPR020568">
    <property type="entry name" value="Ribosomal_Su5_D2-typ_SF"/>
</dbReference>
<dbReference type="InterPro" id="IPR053905">
    <property type="entry name" value="EF-G-like_DII"/>
</dbReference>
<sequence>MTAMAADARIASIRTLALLGPSGAGKTTLAEALLHAAGALPAAGAVEKGNTVSDHDALERRMQHSLQSSLLHFEHAGLRVHLIDTPGAPDFTGQALPSLEAVETAVVVIDAQRGIELMAQRMLDAARERGRDRVIVINKIDAPGVNLPALLEQIQSAFGKECLPLNLPHQGGVADCFFQSSGPSDFGSVEAAHRALVEQVVEVDAAFVDRYLNDGDVPATELHAPLEQALREGHLIPVLFCAAKNGVGVAELLTVIDKLLPNPEEANPPEFLSGEGADAKPVQVRLDPAAHVLAHVFQVRADPFLGKLGFLRVHQGTLQKNMQLYVGHGRKPVRVGHLFALQGKTQVPLDKAGPGELCAVAKLDELHPDAVLHDAAEDEHIHLAPLAVPTPVHGLAIAPARHGDEQRLWDVMHRLVEEDPCLKIEQASQTHETVVYGLGELHLRVLLERLKETFKFEVKTQPPRIAYRETISAYAEGHYRHKKQSGGAGQFGEVWLKVEPLPRGAGFEFVDQVKGGVIPTAFIPAVEKGVREACALGVVAGYPLVDVKVTVFDGKHHSVDSKEIAFVTAAKKALQAAVKEARPVVLEPIVQVEVLTPEAAVGDVSGDLASHRGQVTGTRAAVAGQLVVQGLAPLAELAAFQTRLNAMTSGQARYTLALSHYDPVPPNTQAALAAAYKVQDEAE</sequence>
<evidence type="ECO:0000256" key="6">
    <source>
        <dbReference type="ARBA" id="ARBA00024731"/>
    </source>
</evidence>
<dbReference type="InterPro" id="IPR041095">
    <property type="entry name" value="EFG_II"/>
</dbReference>
<dbReference type="Gene3D" id="3.30.230.10">
    <property type="match status" value="1"/>
</dbReference>
<feature type="domain" description="Tr-type G" evidence="7">
    <location>
        <begin position="11"/>
        <end position="264"/>
    </location>
</feature>
<dbReference type="SUPFAM" id="SSF54980">
    <property type="entry name" value="EF-G C-terminal domain-like"/>
    <property type="match status" value="2"/>
</dbReference>
<dbReference type="InterPro" id="IPR035649">
    <property type="entry name" value="EFG_V"/>
</dbReference>
<dbReference type="Gene3D" id="3.30.70.870">
    <property type="entry name" value="Elongation Factor G (Translational Gtpase), domain 3"/>
    <property type="match status" value="1"/>
</dbReference>
<dbReference type="Pfam" id="PF00009">
    <property type="entry name" value="GTP_EFTU"/>
    <property type="match status" value="1"/>
</dbReference>
<dbReference type="InterPro" id="IPR005517">
    <property type="entry name" value="Transl_elong_EFG/EF2_IV"/>
</dbReference>
<name>A0A931J9E1_9BURK</name>
<keyword evidence="5" id="KW-0342">GTP-binding</keyword>
<dbReference type="InterPro" id="IPR000640">
    <property type="entry name" value="EFG_V-like"/>
</dbReference>
<dbReference type="GO" id="GO:0032790">
    <property type="term" value="P:ribosome disassembly"/>
    <property type="evidence" value="ECO:0007669"/>
    <property type="project" value="TreeGrafter"/>
</dbReference>
<accession>A0A931J9E1</accession>
<comment type="function">
    <text evidence="6">Catalyzes the GTP-dependent ribosomal translocation step during translation elongation. During this step, the ribosome changes from the pre-translocational (PRE) to the post-translocational (POST) state as the newly formed A-site-bound peptidyl-tRNA and P-site-bound deacylated tRNA move to the P and E sites, respectively. Catalyzes the coordinated movement of the two tRNA molecules, the mRNA and conformational changes in the ribosome.</text>
</comment>
<keyword evidence="3 8" id="KW-0251">Elongation factor</keyword>
<dbReference type="SMART" id="SM00382">
    <property type="entry name" value="AAA"/>
    <property type="match status" value="1"/>
</dbReference>
<evidence type="ECO:0000256" key="5">
    <source>
        <dbReference type="ARBA" id="ARBA00023134"/>
    </source>
</evidence>
<dbReference type="EMBL" id="JAEDAK010000012">
    <property type="protein sequence ID" value="MBH9578505.1"/>
    <property type="molecule type" value="Genomic_DNA"/>
</dbReference>
<evidence type="ECO:0000313" key="8">
    <source>
        <dbReference type="EMBL" id="MBH9578505.1"/>
    </source>
</evidence>
<dbReference type="Gene3D" id="3.40.50.300">
    <property type="entry name" value="P-loop containing nucleotide triphosphate hydrolases"/>
    <property type="match status" value="1"/>
</dbReference>
<dbReference type="InterPro" id="IPR000795">
    <property type="entry name" value="T_Tr_GTP-bd_dom"/>
</dbReference>
<dbReference type="CDD" id="cd01434">
    <property type="entry name" value="EFG_mtEFG1_IV"/>
    <property type="match status" value="1"/>
</dbReference>
<dbReference type="SMART" id="SM00889">
    <property type="entry name" value="EFG_IV"/>
    <property type="match status" value="1"/>
</dbReference>
<comment type="caution">
    <text evidence="8">The sequence shown here is derived from an EMBL/GenBank/DDBJ whole genome shotgun (WGS) entry which is preliminary data.</text>
</comment>
<evidence type="ECO:0000259" key="7">
    <source>
        <dbReference type="PROSITE" id="PS51722"/>
    </source>
</evidence>
<dbReference type="NCBIfam" id="NF009381">
    <property type="entry name" value="PRK12740.1-5"/>
    <property type="match status" value="1"/>
</dbReference>
<dbReference type="InterPro" id="IPR027417">
    <property type="entry name" value="P-loop_NTPase"/>
</dbReference>
<dbReference type="PANTHER" id="PTHR43261:SF6">
    <property type="entry name" value="ELONGATION FACTOR G-LIKE PROTEIN"/>
    <property type="match status" value="1"/>
</dbReference>
<evidence type="ECO:0000313" key="9">
    <source>
        <dbReference type="Proteomes" id="UP000613266"/>
    </source>
</evidence>
<dbReference type="CDD" id="cd03713">
    <property type="entry name" value="EFG_mtEFG_C"/>
    <property type="match status" value="1"/>
</dbReference>
<dbReference type="InterPro" id="IPR005225">
    <property type="entry name" value="Small_GTP-bd"/>
</dbReference>
<dbReference type="PROSITE" id="PS51722">
    <property type="entry name" value="G_TR_2"/>
    <property type="match status" value="1"/>
</dbReference>
<dbReference type="GO" id="GO:0005525">
    <property type="term" value="F:GTP binding"/>
    <property type="evidence" value="ECO:0007669"/>
    <property type="project" value="UniProtKB-KW"/>
</dbReference>
<evidence type="ECO:0000256" key="1">
    <source>
        <dbReference type="ARBA" id="ARBA00017872"/>
    </source>
</evidence>
<dbReference type="SUPFAM" id="SSF50447">
    <property type="entry name" value="Translation proteins"/>
    <property type="match status" value="1"/>
</dbReference>
<dbReference type="SUPFAM" id="SSF54211">
    <property type="entry name" value="Ribosomal protein S5 domain 2-like"/>
    <property type="match status" value="1"/>
</dbReference>
<reference evidence="8" key="1">
    <citation type="submission" date="2020-12" db="EMBL/GenBank/DDBJ databases">
        <title>The genome sequence of Inhella sp. 1Y17.</title>
        <authorList>
            <person name="Liu Y."/>
        </authorList>
    </citation>
    <scope>NUCLEOTIDE SEQUENCE</scope>
    <source>
        <strain evidence="8">1Y17</strain>
    </source>
</reference>
<dbReference type="NCBIfam" id="TIGR00231">
    <property type="entry name" value="small_GTP"/>
    <property type="match status" value="1"/>
</dbReference>
<organism evidence="8 9">
    <name type="scientific">Inhella proteolytica</name>
    <dbReference type="NCBI Taxonomy" id="2795029"/>
    <lineage>
        <taxon>Bacteria</taxon>
        <taxon>Pseudomonadati</taxon>
        <taxon>Pseudomonadota</taxon>
        <taxon>Betaproteobacteria</taxon>
        <taxon>Burkholderiales</taxon>
        <taxon>Sphaerotilaceae</taxon>
        <taxon>Inhella</taxon>
    </lineage>
</organism>
<dbReference type="InterPro" id="IPR003593">
    <property type="entry name" value="AAA+_ATPase"/>
</dbReference>
<dbReference type="Pfam" id="PF14492">
    <property type="entry name" value="EFG_III"/>
    <property type="match status" value="1"/>
</dbReference>
<dbReference type="GO" id="GO:0003924">
    <property type="term" value="F:GTPase activity"/>
    <property type="evidence" value="ECO:0007669"/>
    <property type="project" value="InterPro"/>
</dbReference>
<dbReference type="FunFam" id="3.30.230.10:FF:000003">
    <property type="entry name" value="Elongation factor G"/>
    <property type="match status" value="1"/>
</dbReference>
<dbReference type="PANTHER" id="PTHR43261">
    <property type="entry name" value="TRANSLATION ELONGATION FACTOR G-RELATED"/>
    <property type="match status" value="1"/>
</dbReference>
<dbReference type="Gene3D" id="2.40.30.10">
    <property type="entry name" value="Translation factors"/>
    <property type="match status" value="1"/>
</dbReference>
<proteinExistence type="predicted"/>
<dbReference type="Pfam" id="PF03764">
    <property type="entry name" value="EFG_IV"/>
    <property type="match status" value="1"/>
</dbReference>
<dbReference type="NCBIfam" id="NF009891">
    <property type="entry name" value="PRK13351.1-1"/>
    <property type="match status" value="1"/>
</dbReference>
<dbReference type="Pfam" id="PF00679">
    <property type="entry name" value="EFG_C"/>
    <property type="match status" value="1"/>
</dbReference>
<keyword evidence="2" id="KW-0547">Nucleotide-binding</keyword>
<dbReference type="AlphaFoldDB" id="A0A931J9E1"/>
<keyword evidence="9" id="KW-1185">Reference proteome</keyword>
<keyword evidence="4" id="KW-0648">Protein biosynthesis</keyword>
<dbReference type="Proteomes" id="UP000613266">
    <property type="component" value="Unassembled WGS sequence"/>
</dbReference>
<dbReference type="FunFam" id="3.30.70.240:FF:000001">
    <property type="entry name" value="Elongation factor G"/>
    <property type="match status" value="1"/>
</dbReference>
<evidence type="ECO:0000256" key="3">
    <source>
        <dbReference type="ARBA" id="ARBA00022768"/>
    </source>
</evidence>
<evidence type="ECO:0000256" key="4">
    <source>
        <dbReference type="ARBA" id="ARBA00022917"/>
    </source>
</evidence>
<dbReference type="InterPro" id="IPR014721">
    <property type="entry name" value="Ribsml_uS5_D2-typ_fold_subgr"/>
</dbReference>
<dbReference type="InterPro" id="IPR047872">
    <property type="entry name" value="EFG_IV"/>
</dbReference>
<protein>
    <recommendedName>
        <fullName evidence="1">Elongation factor G</fullName>
    </recommendedName>
</protein>
<dbReference type="GO" id="GO:0097216">
    <property type="term" value="F:guanosine tetraphosphate binding"/>
    <property type="evidence" value="ECO:0007669"/>
    <property type="project" value="UniProtKB-ARBA"/>
</dbReference>
<dbReference type="InterPro" id="IPR035647">
    <property type="entry name" value="EFG_III/V"/>
</dbReference>
<dbReference type="GO" id="GO:0003746">
    <property type="term" value="F:translation elongation factor activity"/>
    <property type="evidence" value="ECO:0007669"/>
    <property type="project" value="UniProtKB-KW"/>
</dbReference>
<dbReference type="Gene3D" id="3.30.70.240">
    <property type="match status" value="1"/>
</dbReference>
<dbReference type="SMART" id="SM00838">
    <property type="entry name" value="EFG_C"/>
    <property type="match status" value="1"/>
</dbReference>
<dbReference type="Pfam" id="PF22042">
    <property type="entry name" value="EF-G_D2"/>
    <property type="match status" value="1"/>
</dbReference>
<evidence type="ECO:0000256" key="2">
    <source>
        <dbReference type="ARBA" id="ARBA00022741"/>
    </source>
</evidence>
<dbReference type="SUPFAM" id="SSF52540">
    <property type="entry name" value="P-loop containing nucleoside triphosphate hydrolases"/>
    <property type="match status" value="1"/>
</dbReference>